<dbReference type="Proteomes" id="UP000295132">
    <property type="component" value="Unassembled WGS sequence"/>
</dbReference>
<proteinExistence type="predicted"/>
<reference evidence="2 3" key="1">
    <citation type="submission" date="2019-03" db="EMBL/GenBank/DDBJ databases">
        <title>Bacillus niacini sp. nov. a Nicotinate-Metabolizing Mesophile Isolated from Soil.</title>
        <authorList>
            <person name="Zhang G."/>
        </authorList>
    </citation>
    <scope>NUCLEOTIDE SEQUENCE [LARGE SCALE GENOMIC DNA]</scope>
    <source>
        <strain evidence="2 3">WN066</strain>
    </source>
</reference>
<feature type="chain" id="PRO_5020293332" description="Lipoprotein" evidence="1">
    <location>
        <begin position="27"/>
        <end position="141"/>
    </location>
</feature>
<dbReference type="AlphaFoldDB" id="A0A4R5VIG2"/>
<dbReference type="RefSeq" id="WP_133340257.1">
    <property type="nucleotide sequence ID" value="NZ_SMYO01000038.1"/>
</dbReference>
<organism evidence="2 3">
    <name type="scientific">Bacillus salipaludis</name>
    <dbReference type="NCBI Taxonomy" id="2547811"/>
    <lineage>
        <taxon>Bacteria</taxon>
        <taxon>Bacillati</taxon>
        <taxon>Bacillota</taxon>
        <taxon>Bacilli</taxon>
        <taxon>Bacillales</taxon>
        <taxon>Bacillaceae</taxon>
        <taxon>Bacillus</taxon>
    </lineage>
</organism>
<accession>A0A4R5VIG2</accession>
<evidence type="ECO:0000256" key="1">
    <source>
        <dbReference type="SAM" id="SignalP"/>
    </source>
</evidence>
<dbReference type="EMBL" id="SMYO01000038">
    <property type="protein sequence ID" value="TDK54744.1"/>
    <property type="molecule type" value="Genomic_DNA"/>
</dbReference>
<name>A0A4R5VIG2_9BACI</name>
<gene>
    <name evidence="2" type="ORF">E2K98_28795</name>
</gene>
<comment type="caution">
    <text evidence="2">The sequence shown here is derived from an EMBL/GenBank/DDBJ whole genome shotgun (WGS) entry which is preliminary data.</text>
</comment>
<feature type="signal peptide" evidence="1">
    <location>
        <begin position="1"/>
        <end position="26"/>
    </location>
</feature>
<evidence type="ECO:0000313" key="2">
    <source>
        <dbReference type="EMBL" id="TDK54744.1"/>
    </source>
</evidence>
<keyword evidence="1" id="KW-0732">Signal</keyword>
<sequence length="141" mass="15773">MFKIIKRLIFVIIPFVLIACSTQSKTVEKGPQQGNQQNYSLKYKGESEHWSAVLVAKVSGNEESDKITLTYKGTDIKSVKNIKVSFILSNGSMSGKREKLNPDGTVVLKGSSNGNLPEKEYIVKATVEWNDKKETFQMKVN</sequence>
<protein>
    <recommendedName>
        <fullName evidence="4">Lipoprotein</fullName>
    </recommendedName>
</protein>
<dbReference type="PROSITE" id="PS51257">
    <property type="entry name" value="PROKAR_LIPOPROTEIN"/>
    <property type="match status" value="1"/>
</dbReference>
<evidence type="ECO:0000313" key="3">
    <source>
        <dbReference type="Proteomes" id="UP000295132"/>
    </source>
</evidence>
<evidence type="ECO:0008006" key="4">
    <source>
        <dbReference type="Google" id="ProtNLM"/>
    </source>
</evidence>